<organism evidence="2 3">
    <name type="scientific">Actinomadura gamaensis</name>
    <dbReference type="NCBI Taxonomy" id="1763541"/>
    <lineage>
        <taxon>Bacteria</taxon>
        <taxon>Bacillati</taxon>
        <taxon>Actinomycetota</taxon>
        <taxon>Actinomycetes</taxon>
        <taxon>Streptosporangiales</taxon>
        <taxon>Thermomonosporaceae</taxon>
        <taxon>Actinomadura</taxon>
    </lineage>
</organism>
<keyword evidence="2" id="KW-0808">Transferase</keyword>
<keyword evidence="3" id="KW-1185">Reference proteome</keyword>
<dbReference type="GO" id="GO:0016757">
    <property type="term" value="F:glycosyltransferase activity"/>
    <property type="evidence" value="ECO:0007669"/>
    <property type="project" value="UniProtKB-KW"/>
</dbReference>
<evidence type="ECO:0000259" key="1">
    <source>
        <dbReference type="Pfam" id="PF00535"/>
    </source>
</evidence>
<dbReference type="InterPro" id="IPR001173">
    <property type="entry name" value="Glyco_trans_2-like"/>
</dbReference>
<dbReference type="Gene3D" id="3.90.550.10">
    <property type="entry name" value="Spore Coat Polysaccharide Biosynthesis Protein SpsA, Chain A"/>
    <property type="match status" value="1"/>
</dbReference>
<gene>
    <name evidence="2" type="ORF">ACFPCY_23860</name>
</gene>
<dbReference type="EC" id="2.4.-.-" evidence="2"/>
<proteinExistence type="predicted"/>
<dbReference type="Pfam" id="PF00535">
    <property type="entry name" value="Glycos_transf_2"/>
    <property type="match status" value="1"/>
</dbReference>
<keyword evidence="2" id="KW-0328">Glycosyltransferase</keyword>
<protein>
    <submittedName>
        <fullName evidence="2">Glycosyltransferase</fullName>
        <ecNumber evidence="2">2.4.-.-</ecNumber>
    </submittedName>
</protein>
<dbReference type="EMBL" id="JBHSIT010000007">
    <property type="protein sequence ID" value="MFC4910370.1"/>
    <property type="molecule type" value="Genomic_DNA"/>
</dbReference>
<comment type="caution">
    <text evidence="2">The sequence shown here is derived from an EMBL/GenBank/DDBJ whole genome shotgun (WGS) entry which is preliminary data.</text>
</comment>
<dbReference type="SUPFAM" id="SSF53448">
    <property type="entry name" value="Nucleotide-diphospho-sugar transferases"/>
    <property type="match status" value="1"/>
</dbReference>
<dbReference type="RefSeq" id="WP_378258672.1">
    <property type="nucleotide sequence ID" value="NZ_JBHSIT010000007.1"/>
</dbReference>
<dbReference type="InterPro" id="IPR029044">
    <property type="entry name" value="Nucleotide-diphossugar_trans"/>
</dbReference>
<dbReference type="PANTHER" id="PTHR10859">
    <property type="entry name" value="GLYCOSYL TRANSFERASE"/>
    <property type="match status" value="1"/>
</dbReference>
<sequence>MAVVPAQPTGAPPTVEVVVPAYNEAVRLPGGLDALGAGLAALPVAASVLVVDNGSTDGTARIAASWRGPVPVRVIDCPERGKGAAVRAGLLATSARYVGFCDADMATDLSGLDAALALLRAGRPVVVGSRRHPASLVEDYSHPLRKVGAIVFNRLTRDLAGGVTDTQCGFKFFDGPLARAAAADLTTTGFAFDVELLMHCARRGAEITAIPVRWRDVPGSTFSVRRHSARCLRDVVAIRLAARRRAVVAEPAASQPDAGVVPLPLTEISGAGSG</sequence>
<feature type="domain" description="Glycosyltransferase 2-like" evidence="1">
    <location>
        <begin position="17"/>
        <end position="167"/>
    </location>
</feature>
<accession>A0ABV9U1R3</accession>
<name>A0ABV9U1R3_9ACTN</name>
<dbReference type="PANTHER" id="PTHR10859:SF91">
    <property type="entry name" value="DOLICHYL-PHOSPHATE BETA-GLUCOSYLTRANSFERASE"/>
    <property type="match status" value="1"/>
</dbReference>
<dbReference type="Proteomes" id="UP001595872">
    <property type="component" value="Unassembled WGS sequence"/>
</dbReference>
<reference evidence="3" key="1">
    <citation type="journal article" date="2019" name="Int. J. Syst. Evol. Microbiol.">
        <title>The Global Catalogue of Microorganisms (GCM) 10K type strain sequencing project: providing services to taxonomists for standard genome sequencing and annotation.</title>
        <authorList>
            <consortium name="The Broad Institute Genomics Platform"/>
            <consortium name="The Broad Institute Genome Sequencing Center for Infectious Disease"/>
            <person name="Wu L."/>
            <person name="Ma J."/>
        </authorList>
    </citation>
    <scope>NUCLEOTIDE SEQUENCE [LARGE SCALE GENOMIC DNA]</scope>
    <source>
        <strain evidence="3">KLKA75</strain>
    </source>
</reference>
<evidence type="ECO:0000313" key="3">
    <source>
        <dbReference type="Proteomes" id="UP001595872"/>
    </source>
</evidence>
<evidence type="ECO:0000313" key="2">
    <source>
        <dbReference type="EMBL" id="MFC4910370.1"/>
    </source>
</evidence>